<dbReference type="Proteomes" id="UP000696280">
    <property type="component" value="Unassembled WGS sequence"/>
</dbReference>
<evidence type="ECO:0000259" key="9">
    <source>
        <dbReference type="PROSITE" id="PS50157"/>
    </source>
</evidence>
<keyword evidence="6" id="KW-0804">Transcription</keyword>
<dbReference type="GO" id="GO:0006357">
    <property type="term" value="P:regulation of transcription by RNA polymerase II"/>
    <property type="evidence" value="ECO:0007669"/>
    <property type="project" value="TreeGrafter"/>
</dbReference>
<dbReference type="GO" id="GO:0008270">
    <property type="term" value="F:zinc ion binding"/>
    <property type="evidence" value="ECO:0007669"/>
    <property type="project" value="UniProtKB-KW"/>
</dbReference>
<accession>A0A9N9PHC8</accession>
<dbReference type="AlphaFoldDB" id="A0A9N9PHC8"/>
<keyword evidence="3 8" id="KW-0863">Zinc-finger</keyword>
<reference evidence="10" key="1">
    <citation type="submission" date="2021-07" db="EMBL/GenBank/DDBJ databases">
        <authorList>
            <person name="Durling M."/>
        </authorList>
    </citation>
    <scope>NUCLEOTIDE SEQUENCE</scope>
</reference>
<dbReference type="PANTHER" id="PTHR46179">
    <property type="entry name" value="ZINC FINGER PROTEIN"/>
    <property type="match status" value="1"/>
</dbReference>
<evidence type="ECO:0000256" key="7">
    <source>
        <dbReference type="ARBA" id="ARBA00023242"/>
    </source>
</evidence>
<dbReference type="InterPro" id="IPR036236">
    <property type="entry name" value="Znf_C2H2_sf"/>
</dbReference>
<proteinExistence type="predicted"/>
<keyword evidence="5" id="KW-0805">Transcription regulation</keyword>
<evidence type="ECO:0000256" key="6">
    <source>
        <dbReference type="ARBA" id="ARBA00023163"/>
    </source>
</evidence>
<gene>
    <name evidence="10" type="ORF">HYFRA_00007623</name>
</gene>
<dbReference type="SUPFAM" id="SSF57667">
    <property type="entry name" value="beta-beta-alpha zinc fingers"/>
    <property type="match status" value="1"/>
</dbReference>
<evidence type="ECO:0000256" key="3">
    <source>
        <dbReference type="ARBA" id="ARBA00022771"/>
    </source>
</evidence>
<comment type="caution">
    <text evidence="10">The sequence shown here is derived from an EMBL/GenBank/DDBJ whole genome shotgun (WGS) entry which is preliminary data.</text>
</comment>
<organism evidence="10 11">
    <name type="scientific">Hymenoscyphus fraxineus</name>
    <dbReference type="NCBI Taxonomy" id="746836"/>
    <lineage>
        <taxon>Eukaryota</taxon>
        <taxon>Fungi</taxon>
        <taxon>Dikarya</taxon>
        <taxon>Ascomycota</taxon>
        <taxon>Pezizomycotina</taxon>
        <taxon>Leotiomycetes</taxon>
        <taxon>Helotiales</taxon>
        <taxon>Helotiaceae</taxon>
        <taxon>Hymenoscyphus</taxon>
    </lineage>
</organism>
<dbReference type="PROSITE" id="PS00028">
    <property type="entry name" value="ZINC_FINGER_C2H2_1"/>
    <property type="match status" value="1"/>
</dbReference>
<keyword evidence="4" id="KW-0862">Zinc</keyword>
<dbReference type="OrthoDB" id="8922241at2759"/>
<evidence type="ECO:0000256" key="4">
    <source>
        <dbReference type="ARBA" id="ARBA00022833"/>
    </source>
</evidence>
<feature type="domain" description="C2H2-type" evidence="9">
    <location>
        <begin position="61"/>
        <end position="84"/>
    </location>
</feature>
<protein>
    <recommendedName>
        <fullName evidence="9">C2H2-type domain-containing protein</fullName>
    </recommendedName>
</protein>
<dbReference type="InterPro" id="IPR013087">
    <property type="entry name" value="Znf_C2H2_type"/>
</dbReference>
<dbReference type="SMART" id="SM00355">
    <property type="entry name" value="ZnF_C2H2"/>
    <property type="match status" value="3"/>
</dbReference>
<keyword evidence="7" id="KW-0539">Nucleus</keyword>
<keyword evidence="2" id="KW-0479">Metal-binding</keyword>
<evidence type="ECO:0000313" key="10">
    <source>
        <dbReference type="EMBL" id="CAG8952909.1"/>
    </source>
</evidence>
<dbReference type="GO" id="GO:0005634">
    <property type="term" value="C:nucleus"/>
    <property type="evidence" value="ECO:0007669"/>
    <property type="project" value="UniProtKB-SubCell"/>
</dbReference>
<dbReference type="Gene3D" id="3.30.160.60">
    <property type="entry name" value="Classic Zinc Finger"/>
    <property type="match status" value="1"/>
</dbReference>
<feature type="domain" description="C2H2-type" evidence="9">
    <location>
        <begin position="29"/>
        <end position="62"/>
    </location>
</feature>
<sequence>MDVPMVEQTSRTRWARSDPTMASTPISLFTCAFESKGKTCMKTFSRQCDLRRHHKNHTRPAQCPKCSKRFPSPKDLERHKNSVHDPAIKYFCTQDWCRNSAKLEGPDSQAWFDSGFSRKDHWQKHMKDDHNASRDFMRDIWKDGTLIARKVDGKWNPVFPKVFDRKLLLTRSDSEAPLD</sequence>
<dbReference type="PROSITE" id="PS50157">
    <property type="entry name" value="ZINC_FINGER_C2H2_2"/>
    <property type="match status" value="2"/>
</dbReference>
<evidence type="ECO:0000256" key="2">
    <source>
        <dbReference type="ARBA" id="ARBA00022723"/>
    </source>
</evidence>
<dbReference type="Pfam" id="PF13894">
    <property type="entry name" value="zf-C2H2_4"/>
    <property type="match status" value="1"/>
</dbReference>
<evidence type="ECO:0000256" key="8">
    <source>
        <dbReference type="PROSITE-ProRule" id="PRU00042"/>
    </source>
</evidence>
<keyword evidence="11" id="KW-1185">Reference proteome</keyword>
<dbReference type="PANTHER" id="PTHR46179:SF13">
    <property type="entry name" value="C2H2-TYPE DOMAIN-CONTAINING PROTEIN"/>
    <property type="match status" value="1"/>
</dbReference>
<dbReference type="EMBL" id="CAJVRL010000048">
    <property type="protein sequence ID" value="CAG8952909.1"/>
    <property type="molecule type" value="Genomic_DNA"/>
</dbReference>
<name>A0A9N9PHC8_9HELO</name>
<evidence type="ECO:0000313" key="11">
    <source>
        <dbReference type="Proteomes" id="UP000696280"/>
    </source>
</evidence>
<evidence type="ECO:0000256" key="5">
    <source>
        <dbReference type="ARBA" id="ARBA00023015"/>
    </source>
</evidence>
<dbReference type="InterPro" id="IPR051061">
    <property type="entry name" value="Zinc_finger_trans_reg"/>
</dbReference>
<evidence type="ECO:0000256" key="1">
    <source>
        <dbReference type="ARBA" id="ARBA00004123"/>
    </source>
</evidence>
<comment type="subcellular location">
    <subcellularLocation>
        <location evidence="1">Nucleus</location>
    </subcellularLocation>
</comment>